<dbReference type="Gene3D" id="3.10.310.50">
    <property type="match status" value="1"/>
</dbReference>
<evidence type="ECO:0000313" key="6">
    <source>
        <dbReference type="Proteomes" id="UP000595894"/>
    </source>
</evidence>
<accession>A0A974NVT5</accession>
<dbReference type="InterPro" id="IPR007621">
    <property type="entry name" value="TPM_dom"/>
</dbReference>
<dbReference type="KEGG" id="sari:H5J25_03390"/>
<dbReference type="PANTHER" id="PTHR30373:SF2">
    <property type="entry name" value="UPF0603 PROTEIN YGCG"/>
    <property type="match status" value="1"/>
</dbReference>
<keyword evidence="2" id="KW-0472">Membrane</keyword>
<proteinExistence type="predicted"/>
<name>A0A974NVT5_9SPHN</name>
<evidence type="ECO:0000256" key="3">
    <source>
        <dbReference type="SAM" id="SignalP"/>
    </source>
</evidence>
<dbReference type="AlphaFoldDB" id="A0A974NVT5"/>
<gene>
    <name evidence="5" type="ORF">H5J25_03390</name>
</gene>
<dbReference type="Pfam" id="PF04536">
    <property type="entry name" value="TPM_phosphatase"/>
    <property type="match status" value="1"/>
</dbReference>
<evidence type="ECO:0000259" key="4">
    <source>
        <dbReference type="Pfam" id="PF04536"/>
    </source>
</evidence>
<keyword evidence="6" id="KW-1185">Reference proteome</keyword>
<keyword evidence="2" id="KW-0812">Transmembrane</keyword>
<protein>
    <submittedName>
        <fullName evidence="5">TPM domain-containing protein</fullName>
    </submittedName>
</protein>
<dbReference type="EMBL" id="CP061035">
    <property type="protein sequence ID" value="QQV77821.1"/>
    <property type="molecule type" value="Genomic_DNA"/>
</dbReference>
<evidence type="ECO:0000256" key="1">
    <source>
        <dbReference type="SAM" id="MobiDB-lite"/>
    </source>
</evidence>
<feature type="domain" description="TPM" evidence="4">
    <location>
        <begin position="33"/>
        <end position="160"/>
    </location>
</feature>
<dbReference type="Proteomes" id="UP000595894">
    <property type="component" value="Chromosome"/>
</dbReference>
<feature type="signal peptide" evidence="3">
    <location>
        <begin position="1"/>
        <end position="22"/>
    </location>
</feature>
<evidence type="ECO:0000256" key="2">
    <source>
        <dbReference type="SAM" id="Phobius"/>
    </source>
</evidence>
<feature type="region of interest" description="Disordered" evidence="1">
    <location>
        <begin position="255"/>
        <end position="295"/>
    </location>
</feature>
<dbReference type="PANTHER" id="PTHR30373">
    <property type="entry name" value="UPF0603 PROTEIN YGCG"/>
    <property type="match status" value="1"/>
</dbReference>
<evidence type="ECO:0000313" key="5">
    <source>
        <dbReference type="EMBL" id="QQV77821.1"/>
    </source>
</evidence>
<sequence length="295" mass="29953">MRSLHLLLALIGLMLIGATPLAAQTFPKFTGLVVDDANVLPPATEAELTAKLQALQKDTKRQLVVATIGDLQGYPLEDYGYKLGRAWGVGLKDVNNGAIMFIAPNAPAGQRGVRIEAGYGLEPFLTDALSSVIINNDMLPKLRAGDIPGAMNAGADAIIQQLRSSPEEAQARVDAAVAEFDKANKRGARRDGGFPIGAVIVVMVVGIMALSFMRRGSGKRYNADDDRNGGGGSGALPIILWSIANEIGNSAMRGGGGGGGGWGGGDSDGGGGWGGGGFSGGGGGDFGGGGASGSW</sequence>
<reference evidence="6" key="1">
    <citation type="submission" date="2020-09" db="EMBL/GenBank/DDBJ databases">
        <title>Sphingomonas sp., a new species isolated from pork steak.</title>
        <authorList>
            <person name="Heidler von Heilborn D."/>
        </authorList>
    </citation>
    <scope>NUCLEOTIDE SEQUENCE [LARGE SCALE GENOMIC DNA]</scope>
</reference>
<feature type="chain" id="PRO_5037629638" evidence="3">
    <location>
        <begin position="23"/>
        <end position="295"/>
    </location>
</feature>
<keyword evidence="3" id="KW-0732">Signal</keyword>
<dbReference type="RefSeq" id="WP_202094757.1">
    <property type="nucleotide sequence ID" value="NZ_CP061035.1"/>
</dbReference>
<keyword evidence="2" id="KW-1133">Transmembrane helix</keyword>
<feature type="transmembrane region" description="Helical" evidence="2">
    <location>
        <begin position="192"/>
        <end position="212"/>
    </location>
</feature>
<organism evidence="5 6">
    <name type="scientific">Sphingomonas aliaeris</name>
    <dbReference type="NCBI Taxonomy" id="2759526"/>
    <lineage>
        <taxon>Bacteria</taxon>
        <taxon>Pseudomonadati</taxon>
        <taxon>Pseudomonadota</taxon>
        <taxon>Alphaproteobacteria</taxon>
        <taxon>Sphingomonadales</taxon>
        <taxon>Sphingomonadaceae</taxon>
        <taxon>Sphingomonas</taxon>
    </lineage>
</organism>